<dbReference type="EMBL" id="JBHRZT010000007">
    <property type="protein sequence ID" value="MFC3882206.1"/>
    <property type="molecule type" value="Genomic_DNA"/>
</dbReference>
<protein>
    <recommendedName>
        <fullName evidence="5">5'-3' exonuclease</fullName>
    </recommendedName>
</protein>
<evidence type="ECO:0000313" key="7">
    <source>
        <dbReference type="EMBL" id="MFC3882206.1"/>
    </source>
</evidence>
<evidence type="ECO:0000259" key="6">
    <source>
        <dbReference type="SMART" id="SM00475"/>
    </source>
</evidence>
<evidence type="ECO:0000256" key="3">
    <source>
        <dbReference type="ARBA" id="ARBA00023125"/>
    </source>
</evidence>
<dbReference type="Proteomes" id="UP001595752">
    <property type="component" value="Unassembled WGS sequence"/>
</dbReference>
<dbReference type="InterPro" id="IPR020046">
    <property type="entry name" value="5-3_exonucl_a-hlix_arch_N"/>
</dbReference>
<dbReference type="CDD" id="cd09898">
    <property type="entry name" value="H3TH_53EXO"/>
    <property type="match status" value="1"/>
</dbReference>
<evidence type="ECO:0000313" key="8">
    <source>
        <dbReference type="Proteomes" id="UP001595752"/>
    </source>
</evidence>
<name>A0ABV8AW51_9BACI</name>
<dbReference type="RefSeq" id="WP_377911459.1">
    <property type="nucleotide sequence ID" value="NZ_JBHRZT010000007.1"/>
</dbReference>
<dbReference type="PANTHER" id="PTHR42646">
    <property type="entry name" value="FLAP ENDONUCLEASE XNI"/>
    <property type="match status" value="1"/>
</dbReference>
<keyword evidence="3" id="KW-0238">DNA-binding</keyword>
<dbReference type="SMART" id="SM00279">
    <property type="entry name" value="HhH2"/>
    <property type="match status" value="1"/>
</dbReference>
<dbReference type="Gene3D" id="3.40.50.1010">
    <property type="entry name" value="5'-nuclease"/>
    <property type="match status" value="1"/>
</dbReference>
<dbReference type="SMART" id="SM00475">
    <property type="entry name" value="53EXOc"/>
    <property type="match status" value="1"/>
</dbReference>
<evidence type="ECO:0000256" key="1">
    <source>
        <dbReference type="ARBA" id="ARBA00022722"/>
    </source>
</evidence>
<dbReference type="InterPro" id="IPR029060">
    <property type="entry name" value="PIN-like_dom_sf"/>
</dbReference>
<comment type="function">
    <text evidence="4">5'-3' exonuclease acting preferentially on double-stranded DNA.</text>
</comment>
<comment type="caution">
    <text evidence="7">The sequence shown here is derived from an EMBL/GenBank/DDBJ whole genome shotgun (WGS) entry which is preliminary data.</text>
</comment>
<dbReference type="InterPro" id="IPR008918">
    <property type="entry name" value="HhH2"/>
</dbReference>
<evidence type="ECO:0000256" key="5">
    <source>
        <dbReference type="ARBA" id="ARBA00050026"/>
    </source>
</evidence>
<dbReference type="InterPro" id="IPR036279">
    <property type="entry name" value="5-3_exonuclease_C_sf"/>
</dbReference>
<organism evidence="7 8">
    <name type="scientific">Bacillus songklensis</name>
    <dbReference type="NCBI Taxonomy" id="1069116"/>
    <lineage>
        <taxon>Bacteria</taxon>
        <taxon>Bacillati</taxon>
        <taxon>Bacillota</taxon>
        <taxon>Bacilli</taxon>
        <taxon>Bacillales</taxon>
        <taxon>Bacillaceae</taxon>
        <taxon>Bacillus</taxon>
    </lineage>
</organism>
<evidence type="ECO:0000256" key="4">
    <source>
        <dbReference type="ARBA" id="ARBA00049957"/>
    </source>
</evidence>
<dbReference type="CDD" id="cd09859">
    <property type="entry name" value="PIN_53EXO"/>
    <property type="match status" value="1"/>
</dbReference>
<dbReference type="Gene3D" id="1.10.150.20">
    <property type="entry name" value="5' to 3' exonuclease, C-terminal subdomain"/>
    <property type="match status" value="1"/>
</dbReference>
<dbReference type="Pfam" id="PF02739">
    <property type="entry name" value="5_3_exonuc_N"/>
    <property type="match status" value="1"/>
</dbReference>
<dbReference type="InterPro" id="IPR020045">
    <property type="entry name" value="DNA_polI_H3TH"/>
</dbReference>
<dbReference type="Pfam" id="PF01367">
    <property type="entry name" value="5_3_exonuc"/>
    <property type="match status" value="1"/>
</dbReference>
<feature type="domain" description="5'-3' exonuclease" evidence="6">
    <location>
        <begin position="1"/>
        <end position="274"/>
    </location>
</feature>
<keyword evidence="2" id="KW-0378">Hydrolase</keyword>
<keyword evidence="8" id="KW-1185">Reference proteome</keyword>
<evidence type="ECO:0000256" key="2">
    <source>
        <dbReference type="ARBA" id="ARBA00022801"/>
    </source>
</evidence>
<reference evidence="8" key="1">
    <citation type="journal article" date="2019" name="Int. J. Syst. Evol. Microbiol.">
        <title>The Global Catalogue of Microorganisms (GCM) 10K type strain sequencing project: providing services to taxonomists for standard genome sequencing and annotation.</title>
        <authorList>
            <consortium name="The Broad Institute Genomics Platform"/>
            <consortium name="The Broad Institute Genome Sequencing Center for Infectious Disease"/>
            <person name="Wu L."/>
            <person name="Ma J."/>
        </authorList>
    </citation>
    <scope>NUCLEOTIDE SEQUENCE [LARGE SCALE GENOMIC DNA]</scope>
    <source>
        <strain evidence="8">CCUG 61889</strain>
    </source>
</reference>
<gene>
    <name evidence="7" type="ORF">ACFOU2_01155</name>
</gene>
<keyword evidence="1" id="KW-0540">Nuclease</keyword>
<accession>A0ABV8AW51</accession>
<dbReference type="GO" id="GO:0004527">
    <property type="term" value="F:exonuclease activity"/>
    <property type="evidence" value="ECO:0007669"/>
    <property type="project" value="UniProtKB-KW"/>
</dbReference>
<dbReference type="InterPro" id="IPR038969">
    <property type="entry name" value="FEN"/>
</dbReference>
<sequence>MHNQTLLLIDGFNLLSRGYFATSYGRTEEELQKNSKGVYTNALTIFFQKMLNLVNEYQVTHLAVAWDVKREETKRRIDYDFYKATRSELPAPLIQQYEICKNVLDNINIEQLITPPYEADDAIGTVSSKWSSETNGHCYIYSNDRDLFQLLNENVSQVIAGKKGDIVYTINHFREDYSIEPNKWVDVKALLGDKSDNIPGCPGIGEKSALPLIQHYGSLERVYDHVEELDKKFNRCKKKLVEGKETAFISKQLAQIICDIPSLKEINFDKLKLNVLNEKFLSELEDLELRIRMVHINVF</sequence>
<dbReference type="SUPFAM" id="SSF88723">
    <property type="entry name" value="PIN domain-like"/>
    <property type="match status" value="1"/>
</dbReference>
<dbReference type="SUPFAM" id="SSF47807">
    <property type="entry name" value="5' to 3' exonuclease, C-terminal subdomain"/>
    <property type="match status" value="1"/>
</dbReference>
<dbReference type="InterPro" id="IPR002421">
    <property type="entry name" value="5-3_exonuclease"/>
</dbReference>
<keyword evidence="7" id="KW-0269">Exonuclease</keyword>
<dbReference type="PANTHER" id="PTHR42646:SF2">
    <property type="entry name" value="5'-3' EXONUCLEASE FAMILY PROTEIN"/>
    <property type="match status" value="1"/>
</dbReference>
<proteinExistence type="predicted"/>